<name>A0ABV8A206_9GAMM</name>
<dbReference type="Proteomes" id="UP001595617">
    <property type="component" value="Unassembled WGS sequence"/>
</dbReference>
<gene>
    <name evidence="8" type="ORF">ACFOOG_12785</name>
</gene>
<evidence type="ECO:0000256" key="1">
    <source>
        <dbReference type="ARBA" id="ARBA00022490"/>
    </source>
</evidence>
<dbReference type="CDD" id="cd02440">
    <property type="entry name" value="AdoMet_MTases"/>
    <property type="match status" value="1"/>
</dbReference>
<evidence type="ECO:0000256" key="2">
    <source>
        <dbReference type="ARBA" id="ARBA00022552"/>
    </source>
</evidence>
<dbReference type="EC" id="2.1.1.172" evidence="8"/>
<dbReference type="InterPro" id="IPR029063">
    <property type="entry name" value="SAM-dependent_MTases_sf"/>
</dbReference>
<evidence type="ECO:0000259" key="6">
    <source>
        <dbReference type="Pfam" id="PF05175"/>
    </source>
</evidence>
<dbReference type="EMBL" id="JBHRYR010000003">
    <property type="protein sequence ID" value="MFC3853712.1"/>
    <property type="molecule type" value="Genomic_DNA"/>
</dbReference>
<dbReference type="PANTHER" id="PTHR47816:SF5">
    <property type="entry name" value="RIBOSOMAL RNA LARGE SUBUNIT METHYLTRANSFERASE G"/>
    <property type="match status" value="1"/>
</dbReference>
<comment type="caution">
    <text evidence="8">The sequence shown here is derived from an EMBL/GenBank/DDBJ whole genome shotgun (WGS) entry which is preliminary data.</text>
</comment>
<evidence type="ECO:0000313" key="9">
    <source>
        <dbReference type="Proteomes" id="UP001595617"/>
    </source>
</evidence>
<dbReference type="GO" id="GO:0052914">
    <property type="term" value="F:16S rRNA (guanine(1207)-N(2))-methyltransferase activity"/>
    <property type="evidence" value="ECO:0007669"/>
    <property type="project" value="UniProtKB-EC"/>
</dbReference>
<dbReference type="Gene3D" id="3.40.50.150">
    <property type="entry name" value="Vaccinia Virus protein VP39"/>
    <property type="match status" value="2"/>
</dbReference>
<keyword evidence="1" id="KW-0963">Cytoplasm</keyword>
<dbReference type="InterPro" id="IPR046977">
    <property type="entry name" value="RsmC/RlmG"/>
</dbReference>
<organism evidence="8 9">
    <name type="scientific">Saccharospirillum mangrovi</name>
    <dbReference type="NCBI Taxonomy" id="2161747"/>
    <lineage>
        <taxon>Bacteria</taxon>
        <taxon>Pseudomonadati</taxon>
        <taxon>Pseudomonadota</taxon>
        <taxon>Gammaproteobacteria</taxon>
        <taxon>Oceanospirillales</taxon>
        <taxon>Saccharospirillaceae</taxon>
        <taxon>Saccharospirillum</taxon>
    </lineage>
</organism>
<dbReference type="InterPro" id="IPR002052">
    <property type="entry name" value="DNA_methylase_N6_adenine_CS"/>
</dbReference>
<dbReference type="RefSeq" id="WP_380697124.1">
    <property type="nucleotide sequence ID" value="NZ_JBHRYR010000003.1"/>
</dbReference>
<feature type="domain" description="Methyltransferase small" evidence="6">
    <location>
        <begin position="201"/>
        <end position="376"/>
    </location>
</feature>
<sequence>MPENNNIETQFQSIHRTLELRRSPFPHHPALRAWDAADEYLLAQAAEQSPNGRWAIVNDSFGALTLGLATQAPVLWYDSAVEADALVDNAIRNGIPTPQHHAQSEPLPNDVDGVLLKLPRSSALLDWQLAQINQQLPAGRPLLLGGMLKHVTPADLAVLGARLDGLAASRIVKKARTWQAVTSSRSEIPSIQHVKISEPEVVLHHRAGVFSPKRLDPGAACLLGYLADIERRTQGEDAQIIDLCCGSGILGLAWLLRHPSHHLLSTDASVAAVTSAELTLAANAPRTASWSVRLGDGLHGLDTRSADVILCNPPFHQADTVTTDVARDLFTQASGVLRTDGQFVVVGNRHLGYHALLKHSFKQVRTISQDKRFVVLVATQPR</sequence>
<dbReference type="PROSITE" id="PS00092">
    <property type="entry name" value="N6_MTASE"/>
    <property type="match status" value="1"/>
</dbReference>
<dbReference type="Pfam" id="PF05175">
    <property type="entry name" value="MTS"/>
    <property type="match status" value="1"/>
</dbReference>
<keyword evidence="3 8" id="KW-0489">Methyltransferase</keyword>
<keyword evidence="5" id="KW-0949">S-adenosyl-L-methionine</keyword>
<dbReference type="GO" id="GO:0052916">
    <property type="term" value="F:23S rRNA (guanine(1835)-N(2))-methyltransferase activity"/>
    <property type="evidence" value="ECO:0007669"/>
    <property type="project" value="UniProtKB-EC"/>
</dbReference>
<dbReference type="EC" id="2.1.1.174" evidence="8"/>
<keyword evidence="2" id="KW-0698">rRNA processing</keyword>
<proteinExistence type="predicted"/>
<keyword evidence="9" id="KW-1185">Reference proteome</keyword>
<evidence type="ECO:0000313" key="8">
    <source>
        <dbReference type="EMBL" id="MFC3853712.1"/>
    </source>
</evidence>
<dbReference type="SUPFAM" id="SSF53335">
    <property type="entry name" value="S-adenosyl-L-methionine-dependent methyltransferases"/>
    <property type="match status" value="1"/>
</dbReference>
<accession>A0ABV8A206</accession>
<dbReference type="PANTHER" id="PTHR47816">
    <property type="entry name" value="RIBOSOMAL RNA SMALL SUBUNIT METHYLTRANSFERASE C"/>
    <property type="match status" value="1"/>
</dbReference>
<evidence type="ECO:0000256" key="4">
    <source>
        <dbReference type="ARBA" id="ARBA00022679"/>
    </source>
</evidence>
<protein>
    <submittedName>
        <fullName evidence="8">Class I SAM-dependent methyltransferase</fullName>
        <ecNumber evidence="8">2.1.1.172</ecNumber>
        <ecNumber evidence="8">2.1.1.174</ecNumber>
    </submittedName>
</protein>
<dbReference type="InterPro" id="IPR058679">
    <property type="entry name" value="RlmG_N"/>
</dbReference>
<evidence type="ECO:0000256" key="5">
    <source>
        <dbReference type="ARBA" id="ARBA00022691"/>
    </source>
</evidence>
<dbReference type="Pfam" id="PF26049">
    <property type="entry name" value="RLMG_N"/>
    <property type="match status" value="1"/>
</dbReference>
<keyword evidence="4 8" id="KW-0808">Transferase</keyword>
<dbReference type="InterPro" id="IPR007848">
    <property type="entry name" value="Small_mtfrase_dom"/>
</dbReference>
<evidence type="ECO:0000259" key="7">
    <source>
        <dbReference type="Pfam" id="PF26049"/>
    </source>
</evidence>
<dbReference type="InterPro" id="IPR017237">
    <property type="entry name" value="RLMG"/>
</dbReference>
<reference evidence="9" key="1">
    <citation type="journal article" date="2019" name="Int. J. Syst. Evol. Microbiol.">
        <title>The Global Catalogue of Microorganisms (GCM) 10K type strain sequencing project: providing services to taxonomists for standard genome sequencing and annotation.</title>
        <authorList>
            <consortium name="The Broad Institute Genomics Platform"/>
            <consortium name="The Broad Institute Genome Sequencing Center for Infectious Disease"/>
            <person name="Wu L."/>
            <person name="Ma J."/>
        </authorList>
    </citation>
    <scope>NUCLEOTIDE SEQUENCE [LARGE SCALE GENOMIC DNA]</scope>
    <source>
        <strain evidence="9">IBRC 10765</strain>
    </source>
</reference>
<feature type="domain" description="RlmG N-terminal" evidence="7">
    <location>
        <begin position="9"/>
        <end position="180"/>
    </location>
</feature>
<dbReference type="PIRSF" id="PIRSF037565">
    <property type="entry name" value="RRNA_m2G_Mtase_RsmD_prd"/>
    <property type="match status" value="1"/>
</dbReference>
<evidence type="ECO:0000256" key="3">
    <source>
        <dbReference type="ARBA" id="ARBA00022603"/>
    </source>
</evidence>